<dbReference type="PANTHER" id="PTHR31010:SF2">
    <property type="entry name" value="RAN-SPECIFIC GTPASE-ACTIVATING PROTEIN 30"/>
    <property type="match status" value="1"/>
</dbReference>
<reference evidence="2" key="1">
    <citation type="journal article" date="2021" name="Nat. Commun.">
        <title>Genetic determinants of endophytism in the Arabidopsis root mycobiome.</title>
        <authorList>
            <person name="Mesny F."/>
            <person name="Miyauchi S."/>
            <person name="Thiergart T."/>
            <person name="Pickel B."/>
            <person name="Atanasova L."/>
            <person name="Karlsson M."/>
            <person name="Huettel B."/>
            <person name="Barry K.W."/>
            <person name="Haridas S."/>
            <person name="Chen C."/>
            <person name="Bauer D."/>
            <person name="Andreopoulos W."/>
            <person name="Pangilinan J."/>
            <person name="LaButti K."/>
            <person name="Riley R."/>
            <person name="Lipzen A."/>
            <person name="Clum A."/>
            <person name="Drula E."/>
            <person name="Henrissat B."/>
            <person name="Kohler A."/>
            <person name="Grigoriev I.V."/>
            <person name="Martin F.M."/>
            <person name="Hacquard S."/>
        </authorList>
    </citation>
    <scope>NUCLEOTIDE SEQUENCE</scope>
    <source>
        <strain evidence="2">MPI-SDFR-AT-0117</strain>
    </source>
</reference>
<evidence type="ECO:0000313" key="3">
    <source>
        <dbReference type="Proteomes" id="UP000770015"/>
    </source>
</evidence>
<evidence type="ECO:0000313" key="2">
    <source>
        <dbReference type="EMBL" id="KAH6681208.1"/>
    </source>
</evidence>
<organism evidence="2 3">
    <name type="scientific">Plectosphaerella plurivora</name>
    <dbReference type="NCBI Taxonomy" id="936078"/>
    <lineage>
        <taxon>Eukaryota</taxon>
        <taxon>Fungi</taxon>
        <taxon>Dikarya</taxon>
        <taxon>Ascomycota</taxon>
        <taxon>Pezizomycotina</taxon>
        <taxon>Sordariomycetes</taxon>
        <taxon>Hypocreomycetidae</taxon>
        <taxon>Glomerellales</taxon>
        <taxon>Plectosphaerellaceae</taxon>
        <taxon>Plectosphaerella</taxon>
    </lineage>
</organism>
<evidence type="ECO:0000256" key="1">
    <source>
        <dbReference type="SAM" id="MobiDB-lite"/>
    </source>
</evidence>
<dbReference type="OrthoDB" id="512915at2759"/>
<dbReference type="Pfam" id="PF05508">
    <property type="entry name" value="Ran-binding"/>
    <property type="match status" value="1"/>
</dbReference>
<accession>A0A9P9AA70</accession>
<dbReference type="AlphaFoldDB" id="A0A9P9AA70"/>
<protein>
    <submittedName>
        <fullName evidence="2">RanGTP-binding protein</fullName>
    </submittedName>
</protein>
<dbReference type="GO" id="GO:0030695">
    <property type="term" value="F:GTPase regulator activity"/>
    <property type="evidence" value="ECO:0007669"/>
    <property type="project" value="TreeGrafter"/>
</dbReference>
<gene>
    <name evidence="2" type="ORF">F5X68DRAFT_243379</name>
</gene>
<comment type="caution">
    <text evidence="2">The sequence shown here is derived from an EMBL/GenBank/DDBJ whole genome shotgun (WGS) entry which is preliminary data.</text>
</comment>
<keyword evidence="3" id="KW-1185">Reference proteome</keyword>
<dbReference type="GO" id="GO:0005634">
    <property type="term" value="C:nucleus"/>
    <property type="evidence" value="ECO:0007669"/>
    <property type="project" value="TreeGrafter"/>
</dbReference>
<dbReference type="PANTHER" id="PTHR31010">
    <property type="entry name" value="RAN-SPECIFIC GTPASE-ACTIVATING PROTEIN 30-RELATED"/>
    <property type="match status" value="1"/>
</dbReference>
<dbReference type="InterPro" id="IPR008812">
    <property type="entry name" value="Ran_GTP-bd-rel"/>
</dbReference>
<feature type="region of interest" description="Disordered" evidence="1">
    <location>
        <begin position="367"/>
        <end position="392"/>
    </location>
</feature>
<proteinExistence type="predicted"/>
<dbReference type="EMBL" id="JAGSXJ010000019">
    <property type="protein sequence ID" value="KAH6681208.1"/>
    <property type="molecule type" value="Genomic_DNA"/>
</dbReference>
<dbReference type="GO" id="GO:0005737">
    <property type="term" value="C:cytoplasm"/>
    <property type="evidence" value="ECO:0007669"/>
    <property type="project" value="TreeGrafter"/>
</dbReference>
<sequence length="572" mass="62603">MDYFLSKIGQQVFNLAVRSSISITSGLVLKKCTQLITSAKDHDADIMTEIGHLQQQLNGRINIVSQSVDLIQLRSTRGNPSLDAALPIATALHQDIAALGHHLNTAVADSDGLTSKSPSTTRELLRLRLTAVAEEMRSLIGRIDREIPLLQLAITTSGESMSTSLSPGVSPSRFLQASAFINLGDTQFANNPVGAVQIGPPFVLSLYMLFPSHTTPSAPSSKPSIDQPAEAYGFGEGARKPTWQEVCHKARVRIVRTPLDTTFRPLTGYETSASGTIAAKHGYAYHMEFVEDLDDGRYHDTELLVERYDTVLKAGIRESVPIHQISKILYADTGRLLNVGKDEETDRPVLLFKRDVQAVAPAKSTLDLSPLTPCPAEATSGTSSKGWSEQEEIDNQLQEEIIALDRLQITEPDHLQFPAHLDREWMALEIFEEDVLDNESESEDKVDVGSLAGQLEDRLQLNAPSCDSTVLEQMRNLCLTEDPPSSSGSPTAPKSFMAASPFAGVTTSLSLLELLVRLLSLQVSQQAHHLTTSDAVLNFFLEETSTTSLSNKEGRRVRSEAEVQLGFDPYEE</sequence>
<name>A0A9P9AA70_9PEZI</name>
<dbReference type="Proteomes" id="UP000770015">
    <property type="component" value="Unassembled WGS sequence"/>
</dbReference>